<dbReference type="EMBL" id="JAHRIP010049640">
    <property type="protein sequence ID" value="MEQ2300488.1"/>
    <property type="molecule type" value="Genomic_DNA"/>
</dbReference>
<proteinExistence type="predicted"/>
<comment type="caution">
    <text evidence="2">The sequence shown here is derived from an EMBL/GenBank/DDBJ whole genome shotgun (WGS) entry which is preliminary data.</text>
</comment>
<dbReference type="Proteomes" id="UP001469553">
    <property type="component" value="Unassembled WGS sequence"/>
</dbReference>
<organism evidence="2 3">
    <name type="scientific">Ameca splendens</name>
    <dbReference type="NCBI Taxonomy" id="208324"/>
    <lineage>
        <taxon>Eukaryota</taxon>
        <taxon>Metazoa</taxon>
        <taxon>Chordata</taxon>
        <taxon>Craniata</taxon>
        <taxon>Vertebrata</taxon>
        <taxon>Euteleostomi</taxon>
        <taxon>Actinopterygii</taxon>
        <taxon>Neopterygii</taxon>
        <taxon>Teleostei</taxon>
        <taxon>Neoteleostei</taxon>
        <taxon>Acanthomorphata</taxon>
        <taxon>Ovalentaria</taxon>
        <taxon>Atherinomorphae</taxon>
        <taxon>Cyprinodontiformes</taxon>
        <taxon>Goodeidae</taxon>
        <taxon>Ameca</taxon>
    </lineage>
</organism>
<name>A0ABV0Z2Q5_9TELE</name>
<evidence type="ECO:0000313" key="2">
    <source>
        <dbReference type="EMBL" id="MEQ2300488.1"/>
    </source>
</evidence>
<sequence length="67" mass="7992">MMKIIFLLSTGLFCLNYRSNWPSSWMQSENSRWRQTMVLIGMDHTDLMTLEIKGNKLKYLKWSCSDI</sequence>
<accession>A0ABV0Z2Q5</accession>
<feature type="chain" id="PRO_5046986163" evidence="1">
    <location>
        <begin position="17"/>
        <end position="67"/>
    </location>
</feature>
<reference evidence="2 3" key="1">
    <citation type="submission" date="2021-06" db="EMBL/GenBank/DDBJ databases">
        <authorList>
            <person name="Palmer J.M."/>
        </authorList>
    </citation>
    <scope>NUCLEOTIDE SEQUENCE [LARGE SCALE GENOMIC DNA]</scope>
    <source>
        <strain evidence="2 3">AS_MEX2019</strain>
        <tissue evidence="2">Muscle</tissue>
    </source>
</reference>
<keyword evidence="1" id="KW-0732">Signal</keyword>
<keyword evidence="3" id="KW-1185">Reference proteome</keyword>
<feature type="signal peptide" evidence="1">
    <location>
        <begin position="1"/>
        <end position="16"/>
    </location>
</feature>
<evidence type="ECO:0000256" key="1">
    <source>
        <dbReference type="SAM" id="SignalP"/>
    </source>
</evidence>
<gene>
    <name evidence="2" type="ORF">AMECASPLE_026012</name>
</gene>
<evidence type="ECO:0000313" key="3">
    <source>
        <dbReference type="Proteomes" id="UP001469553"/>
    </source>
</evidence>
<protein>
    <submittedName>
        <fullName evidence="2">Uncharacterized protein</fullName>
    </submittedName>
</protein>